<dbReference type="Gene3D" id="1.10.150.320">
    <property type="entry name" value="Photosystem II 12 kDa extrinsic protein"/>
    <property type="match status" value="1"/>
</dbReference>
<proteinExistence type="predicted"/>
<accession>A0ABQ4IGR3</accession>
<organism evidence="3 4">
    <name type="scientific">Micromonospora gifhornensis</name>
    <dbReference type="NCBI Taxonomy" id="84594"/>
    <lineage>
        <taxon>Bacteria</taxon>
        <taxon>Bacillati</taxon>
        <taxon>Actinomycetota</taxon>
        <taxon>Actinomycetes</taxon>
        <taxon>Micromonosporales</taxon>
        <taxon>Micromonosporaceae</taxon>
        <taxon>Micromonospora</taxon>
    </lineage>
</organism>
<evidence type="ECO:0000313" key="3">
    <source>
        <dbReference type="EMBL" id="GIJ16923.1"/>
    </source>
</evidence>
<evidence type="ECO:0000313" key="4">
    <source>
        <dbReference type="Proteomes" id="UP000647860"/>
    </source>
</evidence>
<keyword evidence="4" id="KW-1185">Reference proteome</keyword>
<name>A0ABQ4IGR3_9ACTN</name>
<dbReference type="SUPFAM" id="SSF47781">
    <property type="entry name" value="RuvA domain 2-like"/>
    <property type="match status" value="1"/>
</dbReference>
<dbReference type="Pfam" id="PF12836">
    <property type="entry name" value="HHH_3"/>
    <property type="match status" value="1"/>
</dbReference>
<gene>
    <name evidence="3" type="ORF">Vgi01_36070</name>
</gene>
<feature type="transmembrane region" description="Helical" evidence="2">
    <location>
        <begin position="57"/>
        <end position="79"/>
    </location>
</feature>
<keyword evidence="2" id="KW-0812">Transmembrane</keyword>
<evidence type="ECO:0000256" key="2">
    <source>
        <dbReference type="SAM" id="Phobius"/>
    </source>
</evidence>
<dbReference type="InterPro" id="IPR010994">
    <property type="entry name" value="RuvA_2-like"/>
</dbReference>
<feature type="compositionally biased region" description="Pro residues" evidence="1">
    <location>
        <begin position="174"/>
        <end position="187"/>
    </location>
</feature>
<evidence type="ECO:0000256" key="1">
    <source>
        <dbReference type="SAM" id="MobiDB-lite"/>
    </source>
</evidence>
<feature type="region of interest" description="Disordered" evidence="1">
    <location>
        <begin position="230"/>
        <end position="264"/>
    </location>
</feature>
<comment type="caution">
    <text evidence="3">The sequence shown here is derived from an EMBL/GenBank/DDBJ whole genome shotgun (WGS) entry which is preliminary data.</text>
</comment>
<sequence length="348" mass="36431">MSSGHDPRGWPPSEGYAPSTGHPPAGPGGVGHPAARLMPVGEPLPAAKFSWRLRHSWWLLLPIFGLSCLGGFGFLYVGLRARRPAWWLAGCCYLVVGWAAFVLTGASGSESSLSDWMVGLMLAVWIAGIVHACLINSAWLSHRAGYRPWYEQRIGGYPPGTLAPPPRVNSVAPPTHPTSPAYPPSSPAYPSAAPTYPPASPTAAWYPPSQPTAPTYPTGLPTAPAYSAGDPTFAAYPPPLPSTDHFGAGPVPGQPVDAAGPQVAHTGPVEVNTAGLDDLAGLPGFDPQRARQVLAERDRRGGFGSLSEFVAAAGLAPHEYARLRDRLVCAPPAPPTPGQPPQGRVLDV</sequence>
<dbReference type="Proteomes" id="UP000647860">
    <property type="component" value="Unassembled WGS sequence"/>
</dbReference>
<keyword evidence="2" id="KW-0472">Membrane</keyword>
<dbReference type="EMBL" id="BOPA01000024">
    <property type="protein sequence ID" value="GIJ16923.1"/>
    <property type="molecule type" value="Genomic_DNA"/>
</dbReference>
<feature type="region of interest" description="Disordered" evidence="1">
    <location>
        <begin position="165"/>
        <end position="194"/>
    </location>
</feature>
<evidence type="ECO:0008006" key="5">
    <source>
        <dbReference type="Google" id="ProtNLM"/>
    </source>
</evidence>
<feature type="transmembrane region" description="Helical" evidence="2">
    <location>
        <begin position="86"/>
        <end position="104"/>
    </location>
</feature>
<protein>
    <recommendedName>
        <fullName evidence="5">Helix-hairpin-helix motif-containing protein</fullName>
    </recommendedName>
</protein>
<feature type="transmembrane region" description="Helical" evidence="2">
    <location>
        <begin position="116"/>
        <end position="140"/>
    </location>
</feature>
<keyword evidence="2" id="KW-1133">Transmembrane helix</keyword>
<dbReference type="RefSeq" id="WP_204291792.1">
    <property type="nucleotide sequence ID" value="NZ_BAAAGZ010000062.1"/>
</dbReference>
<feature type="region of interest" description="Disordered" evidence="1">
    <location>
        <begin position="1"/>
        <end position="25"/>
    </location>
</feature>
<reference evidence="3 4" key="1">
    <citation type="submission" date="2021-01" db="EMBL/GenBank/DDBJ databases">
        <title>Whole genome shotgun sequence of Verrucosispora gifhornensis NBRC 16317.</title>
        <authorList>
            <person name="Komaki H."/>
            <person name="Tamura T."/>
        </authorList>
    </citation>
    <scope>NUCLEOTIDE SEQUENCE [LARGE SCALE GENOMIC DNA]</scope>
    <source>
        <strain evidence="3 4">NBRC 16317</strain>
    </source>
</reference>